<evidence type="ECO:0000313" key="3">
    <source>
        <dbReference type="Proteomes" id="UP000753961"/>
    </source>
</evidence>
<dbReference type="PANTHER" id="PTHR43610:SF1">
    <property type="entry name" value="N-ACETYLTRANSFERASE DOMAIN-CONTAINING PROTEIN"/>
    <property type="match status" value="1"/>
</dbReference>
<dbReference type="InterPro" id="IPR000182">
    <property type="entry name" value="GNAT_dom"/>
</dbReference>
<feature type="domain" description="N-acetyltransferase" evidence="1">
    <location>
        <begin position="12"/>
        <end position="166"/>
    </location>
</feature>
<dbReference type="AlphaFoldDB" id="A0A953HSF8"/>
<dbReference type="Pfam" id="PF13302">
    <property type="entry name" value="Acetyltransf_3"/>
    <property type="match status" value="1"/>
</dbReference>
<keyword evidence="3" id="KW-1185">Reference proteome</keyword>
<protein>
    <submittedName>
        <fullName evidence="2">GNAT family N-acetyltransferase</fullName>
    </submittedName>
</protein>
<gene>
    <name evidence="2" type="ORF">KUV50_18240</name>
</gene>
<sequence>MNWQPTLKNDLVTLRPVEEKDLEPLYEVARDPMIWSQHRFKRYIRSEFEAFFDDMIAAKSSFIILDQANGQFIGSSGYKIINGFEDGIEIGGTFFSRNYWGGPYNRTVKKMMIDHALHYVEYVLFHVHMTNIRSQKAVEKLNGRKISPSEFTDIPAKSNEHIRYLICKDCGPELPEMIHSPGHSYMAGPRTTK</sequence>
<dbReference type="InterPro" id="IPR016181">
    <property type="entry name" value="Acyl_CoA_acyltransferase"/>
</dbReference>
<dbReference type="SUPFAM" id="SSF55729">
    <property type="entry name" value="Acyl-CoA N-acyltransferases (Nat)"/>
    <property type="match status" value="1"/>
</dbReference>
<reference evidence="2" key="1">
    <citation type="submission" date="2021-06" db="EMBL/GenBank/DDBJ databases">
        <title>44 bacteria genomes isolated from Dapeng, Shenzhen.</title>
        <authorList>
            <person name="Zheng W."/>
            <person name="Yu S."/>
            <person name="Huang Y."/>
        </authorList>
    </citation>
    <scope>NUCLEOTIDE SEQUENCE</scope>
    <source>
        <strain evidence="2">DP5N28-2</strain>
    </source>
</reference>
<evidence type="ECO:0000259" key="1">
    <source>
        <dbReference type="PROSITE" id="PS51186"/>
    </source>
</evidence>
<dbReference type="EMBL" id="JAHVHU010000023">
    <property type="protein sequence ID" value="MBY5960098.1"/>
    <property type="molecule type" value="Genomic_DNA"/>
</dbReference>
<dbReference type="Gene3D" id="3.40.630.30">
    <property type="match status" value="1"/>
</dbReference>
<dbReference type="Proteomes" id="UP000753961">
    <property type="component" value="Unassembled WGS sequence"/>
</dbReference>
<dbReference type="PANTHER" id="PTHR43610">
    <property type="entry name" value="BLL6696 PROTEIN"/>
    <property type="match status" value="1"/>
</dbReference>
<organism evidence="2 3">
    <name type="scientific">Membranihabitans marinus</name>
    <dbReference type="NCBI Taxonomy" id="1227546"/>
    <lineage>
        <taxon>Bacteria</taxon>
        <taxon>Pseudomonadati</taxon>
        <taxon>Bacteroidota</taxon>
        <taxon>Saprospiria</taxon>
        <taxon>Saprospirales</taxon>
        <taxon>Saprospiraceae</taxon>
        <taxon>Membranihabitans</taxon>
    </lineage>
</organism>
<dbReference type="RefSeq" id="WP_222581648.1">
    <property type="nucleotide sequence ID" value="NZ_JAHVHU010000023.1"/>
</dbReference>
<accession>A0A953HSF8</accession>
<proteinExistence type="predicted"/>
<comment type="caution">
    <text evidence="2">The sequence shown here is derived from an EMBL/GenBank/DDBJ whole genome shotgun (WGS) entry which is preliminary data.</text>
</comment>
<dbReference type="GO" id="GO:0016747">
    <property type="term" value="F:acyltransferase activity, transferring groups other than amino-acyl groups"/>
    <property type="evidence" value="ECO:0007669"/>
    <property type="project" value="InterPro"/>
</dbReference>
<name>A0A953HSF8_9BACT</name>
<dbReference type="PROSITE" id="PS51186">
    <property type="entry name" value="GNAT"/>
    <property type="match status" value="1"/>
</dbReference>
<evidence type="ECO:0000313" key="2">
    <source>
        <dbReference type="EMBL" id="MBY5960098.1"/>
    </source>
</evidence>